<dbReference type="NCBIfam" id="TIGR01713">
    <property type="entry name" value="typeII_sec_gspC"/>
    <property type="match status" value="1"/>
</dbReference>
<sequence length="284" mass="30059">MPLVARLTLDPILRIATFLLVAVTAVLLGRLAWALIEPSSIVPAAGLTAVAKASESVAPTSQGGFRQLAALSVFGKSNQGSAVVNAPDTTLSWALKGVLTDPDPTRSSAILSPQGQPEKLYRVGASLPGNVRLEQIMSDRVILARDGKLETLRLKRAKTPTSSSVASRLPTVDPDATITPDGGVARIDKEAWASDPERFMDVVSVSPVMQDGVMYGMEVNPSRNAREFEAAGLQPGDVITSIEGTPVSEINDYRDILQELGDASSVSVSLERSGEPINITITME</sequence>
<keyword evidence="3" id="KW-0813">Transport</keyword>
<keyword evidence="5" id="KW-0997">Cell inner membrane</keyword>
<evidence type="ECO:0000256" key="10">
    <source>
        <dbReference type="SAM" id="Phobius"/>
    </source>
</evidence>
<evidence type="ECO:0000256" key="9">
    <source>
        <dbReference type="ARBA" id="ARBA00023136"/>
    </source>
</evidence>
<feature type="domain" description="PDZ" evidence="12">
    <location>
        <begin position="229"/>
        <end position="264"/>
    </location>
</feature>
<evidence type="ECO:0000256" key="8">
    <source>
        <dbReference type="ARBA" id="ARBA00022989"/>
    </source>
</evidence>
<keyword evidence="6 10" id="KW-0812">Transmembrane</keyword>
<evidence type="ECO:0000256" key="3">
    <source>
        <dbReference type="ARBA" id="ARBA00022448"/>
    </source>
</evidence>
<dbReference type="InterPro" id="IPR024961">
    <property type="entry name" value="T2SS_GspC_N"/>
</dbReference>
<evidence type="ECO:0000256" key="7">
    <source>
        <dbReference type="ARBA" id="ARBA00022927"/>
    </source>
</evidence>
<protein>
    <recommendedName>
        <fullName evidence="14">PDZ domain-containing protein</fullName>
    </recommendedName>
</protein>
<feature type="domain" description="Type II secretion system protein GspC N-terminal" evidence="11">
    <location>
        <begin position="19"/>
        <end position="154"/>
    </location>
</feature>
<keyword evidence="8 10" id="KW-1133">Transmembrane helix</keyword>
<organism evidence="13">
    <name type="scientific">marine sediment metagenome</name>
    <dbReference type="NCBI Taxonomy" id="412755"/>
    <lineage>
        <taxon>unclassified sequences</taxon>
        <taxon>metagenomes</taxon>
        <taxon>ecological metagenomes</taxon>
    </lineage>
</organism>
<dbReference type="GO" id="GO:0015628">
    <property type="term" value="P:protein secretion by the type II secretion system"/>
    <property type="evidence" value="ECO:0007669"/>
    <property type="project" value="InterPro"/>
</dbReference>
<evidence type="ECO:0000313" key="13">
    <source>
        <dbReference type="EMBL" id="KKO09779.1"/>
    </source>
</evidence>
<evidence type="ECO:0000256" key="6">
    <source>
        <dbReference type="ARBA" id="ARBA00022692"/>
    </source>
</evidence>
<dbReference type="GO" id="GO:0005886">
    <property type="term" value="C:plasma membrane"/>
    <property type="evidence" value="ECO:0007669"/>
    <property type="project" value="UniProtKB-SubCell"/>
</dbReference>
<dbReference type="AlphaFoldDB" id="A0A0F9YYG0"/>
<dbReference type="InterPro" id="IPR041489">
    <property type="entry name" value="PDZ_6"/>
</dbReference>
<evidence type="ECO:0000256" key="5">
    <source>
        <dbReference type="ARBA" id="ARBA00022519"/>
    </source>
</evidence>
<comment type="similarity">
    <text evidence="2">Belongs to the GSP C family.</text>
</comment>
<dbReference type="Pfam" id="PF11356">
    <property type="entry name" value="T2SSC"/>
    <property type="match status" value="1"/>
</dbReference>
<name>A0A0F9YYG0_9ZZZZ</name>
<comment type="caution">
    <text evidence="13">The sequence shown here is derived from an EMBL/GenBank/DDBJ whole genome shotgun (WGS) entry which is preliminary data.</text>
</comment>
<dbReference type="GO" id="GO:0015627">
    <property type="term" value="C:type II protein secretion system complex"/>
    <property type="evidence" value="ECO:0007669"/>
    <property type="project" value="InterPro"/>
</dbReference>
<dbReference type="InterPro" id="IPR001639">
    <property type="entry name" value="T2SS_protein-GspC"/>
</dbReference>
<accession>A0A0F9YYG0</accession>
<keyword evidence="4" id="KW-1003">Cell membrane</keyword>
<evidence type="ECO:0000259" key="11">
    <source>
        <dbReference type="Pfam" id="PF11356"/>
    </source>
</evidence>
<dbReference type="Gene3D" id="2.30.30.830">
    <property type="match status" value="1"/>
</dbReference>
<reference evidence="13" key="1">
    <citation type="journal article" date="2015" name="Nature">
        <title>Complex archaea that bridge the gap between prokaryotes and eukaryotes.</title>
        <authorList>
            <person name="Spang A."/>
            <person name="Saw J.H."/>
            <person name="Jorgensen S.L."/>
            <person name="Zaremba-Niedzwiedzka K."/>
            <person name="Martijn J."/>
            <person name="Lind A.E."/>
            <person name="van Eijk R."/>
            <person name="Schleper C."/>
            <person name="Guy L."/>
            <person name="Ettema T.J."/>
        </authorList>
    </citation>
    <scope>NUCLEOTIDE SEQUENCE</scope>
</reference>
<keyword evidence="7" id="KW-0653">Protein transport</keyword>
<dbReference type="InterPro" id="IPR036034">
    <property type="entry name" value="PDZ_sf"/>
</dbReference>
<dbReference type="Gene3D" id="2.30.42.10">
    <property type="match status" value="1"/>
</dbReference>
<gene>
    <name evidence="13" type="ORF">LCGC14_0032760</name>
</gene>
<keyword evidence="9 10" id="KW-0472">Membrane</keyword>
<evidence type="ECO:0000256" key="1">
    <source>
        <dbReference type="ARBA" id="ARBA00004533"/>
    </source>
</evidence>
<evidence type="ECO:0000256" key="2">
    <source>
        <dbReference type="ARBA" id="ARBA00007986"/>
    </source>
</evidence>
<dbReference type="Pfam" id="PF17820">
    <property type="entry name" value="PDZ_6"/>
    <property type="match status" value="1"/>
</dbReference>
<dbReference type="EMBL" id="LAZR01000006">
    <property type="protein sequence ID" value="KKO09779.1"/>
    <property type="molecule type" value="Genomic_DNA"/>
</dbReference>
<proteinExistence type="inferred from homology"/>
<comment type="subcellular location">
    <subcellularLocation>
        <location evidence="1">Cell inner membrane</location>
    </subcellularLocation>
</comment>
<evidence type="ECO:0000259" key="12">
    <source>
        <dbReference type="Pfam" id="PF17820"/>
    </source>
</evidence>
<dbReference type="SUPFAM" id="SSF50156">
    <property type="entry name" value="PDZ domain-like"/>
    <property type="match status" value="1"/>
</dbReference>
<feature type="transmembrane region" description="Helical" evidence="10">
    <location>
        <begin position="12"/>
        <end position="33"/>
    </location>
</feature>
<evidence type="ECO:0008006" key="14">
    <source>
        <dbReference type="Google" id="ProtNLM"/>
    </source>
</evidence>
<evidence type="ECO:0000256" key="4">
    <source>
        <dbReference type="ARBA" id="ARBA00022475"/>
    </source>
</evidence>